<feature type="active site" evidence="6">
    <location>
        <position position="318"/>
    </location>
</feature>
<dbReference type="InterPro" id="IPR036026">
    <property type="entry name" value="Seven-hairpin_glycosidases"/>
</dbReference>
<dbReference type="InterPro" id="IPR050749">
    <property type="entry name" value="Glycosyl_Hydrolase_47"/>
</dbReference>
<evidence type="ECO:0000256" key="5">
    <source>
        <dbReference type="ARBA" id="ARBA00023157"/>
    </source>
</evidence>
<comment type="cofactor">
    <cofactor evidence="1 7">
        <name>Ca(2+)</name>
        <dbReference type="ChEBI" id="CHEBI:29108"/>
    </cofactor>
</comment>
<keyword evidence="7" id="KW-0479">Metal-binding</keyword>
<dbReference type="SUPFAM" id="SSF48225">
    <property type="entry name" value="Seven-hairpin glycosidases"/>
    <property type="match status" value="1"/>
</dbReference>
<dbReference type="EC" id="3.2.1.-" evidence="9"/>
<dbReference type="UniPathway" id="UPA00378"/>
<evidence type="ECO:0000256" key="7">
    <source>
        <dbReference type="PIRSR" id="PIRSR601382-2"/>
    </source>
</evidence>
<dbReference type="GO" id="GO:0005975">
    <property type="term" value="P:carbohydrate metabolic process"/>
    <property type="evidence" value="ECO:0007669"/>
    <property type="project" value="InterPro"/>
</dbReference>
<evidence type="ECO:0000256" key="1">
    <source>
        <dbReference type="ARBA" id="ARBA00001913"/>
    </source>
</evidence>
<dbReference type="InterPro" id="IPR001382">
    <property type="entry name" value="Glyco_hydro_47"/>
</dbReference>
<reference evidence="10" key="1">
    <citation type="journal article" date="2020" name="Stud. Mycol.">
        <title>101 Dothideomycetes genomes: a test case for predicting lifestyles and emergence of pathogens.</title>
        <authorList>
            <person name="Haridas S."/>
            <person name="Albert R."/>
            <person name="Binder M."/>
            <person name="Bloem J."/>
            <person name="Labutti K."/>
            <person name="Salamov A."/>
            <person name="Andreopoulos B."/>
            <person name="Baker S."/>
            <person name="Barry K."/>
            <person name="Bills G."/>
            <person name="Bluhm B."/>
            <person name="Cannon C."/>
            <person name="Castanera R."/>
            <person name="Culley D."/>
            <person name="Daum C."/>
            <person name="Ezra D."/>
            <person name="Gonzalez J."/>
            <person name="Henrissat B."/>
            <person name="Kuo A."/>
            <person name="Liang C."/>
            <person name="Lipzen A."/>
            <person name="Lutzoni F."/>
            <person name="Magnuson J."/>
            <person name="Mondo S."/>
            <person name="Nolan M."/>
            <person name="Ohm R."/>
            <person name="Pangilinan J."/>
            <person name="Park H.-J."/>
            <person name="Ramirez L."/>
            <person name="Alfaro M."/>
            <person name="Sun H."/>
            <person name="Tritt A."/>
            <person name="Yoshinaga Y."/>
            <person name="Zwiers L.-H."/>
            <person name="Turgeon B."/>
            <person name="Goodwin S."/>
            <person name="Spatafora J."/>
            <person name="Crous P."/>
            <person name="Grigoriev I."/>
        </authorList>
    </citation>
    <scope>NUCLEOTIDE SEQUENCE</scope>
    <source>
        <strain evidence="10">CBS 175.79</strain>
    </source>
</reference>
<sequence>MTILIRRIIGLCSAAIFLVVVFRQFSPELLEPDHRFPLANDKSSARLKQPVKWKDIPIRHPVTSIVPLPTGKPTTIPRIQHRFGVETDHNKQKRLERQQAVKEAFQHSWKGYKEHAWLQDEIAPVSGGFKNGFGQRAATLVDNLDTLIIMGLDDELKEALAALKEIDFTTSMETTLNVFETTIRYLGGLLGAYDLSETKHSILLEKATELGDMLYAAFDTPNRMPITRWNWVNAAAGGAQEALSGSLSAELGSLTLEFTRLSQLTGDDKYFDAVERISGHLLKHQNKTRIAGLFPIRVNPLQEVFNDDRSFTFGGMSDSLYEYLPKQWLLLGGLVPKYRQMYETAIDVAKQHLFFRPMNPENQDLLVAGSLSTSLSGNVKLIPEGQHLACFAGGMVGMGAQIFNRSEDLRVARQLVNGCIWAYDSMPSGIMPEIYRLVPCPTYQCRWDEGVWKSAAQFDAGMGRDQTPDEIIKDDRLPPAFTQLIDPRFLLRPEAIESVFILYRITGDHELLEAAWRMFDAIRTATKTEFAYSSIADVTAPKGLPTKKLDSCESFWMSETLKYFYLIFSEPHVVSLDEYVLNTEAHPLRRPQVENSWF</sequence>
<dbReference type="GO" id="GO:0005783">
    <property type="term" value="C:endoplasmic reticulum"/>
    <property type="evidence" value="ECO:0007669"/>
    <property type="project" value="TreeGrafter"/>
</dbReference>
<dbReference type="Pfam" id="PF01532">
    <property type="entry name" value="Glyco_hydro_47"/>
    <property type="match status" value="1"/>
</dbReference>
<evidence type="ECO:0000313" key="11">
    <source>
        <dbReference type="Proteomes" id="UP000799778"/>
    </source>
</evidence>
<dbReference type="GO" id="GO:0036503">
    <property type="term" value="P:ERAD pathway"/>
    <property type="evidence" value="ECO:0007669"/>
    <property type="project" value="UniProtKB-ARBA"/>
</dbReference>
<dbReference type="EMBL" id="ML978069">
    <property type="protein sequence ID" value="KAF2015514.1"/>
    <property type="molecule type" value="Genomic_DNA"/>
</dbReference>
<dbReference type="AlphaFoldDB" id="A0A6A5XTE5"/>
<dbReference type="GO" id="GO:0004571">
    <property type="term" value="F:mannosyl-oligosaccharide 1,2-alpha-mannosidase activity"/>
    <property type="evidence" value="ECO:0007669"/>
    <property type="project" value="InterPro"/>
</dbReference>
<keyword evidence="9" id="KW-0326">Glycosidase</keyword>
<dbReference type="PRINTS" id="PR00747">
    <property type="entry name" value="GLYHDRLASE47"/>
</dbReference>
<comment type="pathway">
    <text evidence="2">Protein modification; protein glycosylation.</text>
</comment>
<evidence type="ECO:0000256" key="4">
    <source>
        <dbReference type="ARBA" id="ARBA00022801"/>
    </source>
</evidence>
<keyword evidence="11" id="KW-1185">Reference proteome</keyword>
<evidence type="ECO:0000256" key="2">
    <source>
        <dbReference type="ARBA" id="ARBA00004922"/>
    </source>
</evidence>
<dbReference type="PANTHER" id="PTHR11742">
    <property type="entry name" value="MANNOSYL-OLIGOSACCHARIDE ALPHA-1,2-MANNOSIDASE-RELATED"/>
    <property type="match status" value="1"/>
</dbReference>
<evidence type="ECO:0000313" key="10">
    <source>
        <dbReference type="EMBL" id="KAF2015514.1"/>
    </source>
</evidence>
<evidence type="ECO:0000256" key="8">
    <source>
        <dbReference type="PIRSR" id="PIRSR601382-3"/>
    </source>
</evidence>
<keyword evidence="5 8" id="KW-1015">Disulfide bond</keyword>
<dbReference type="GO" id="GO:0005509">
    <property type="term" value="F:calcium ion binding"/>
    <property type="evidence" value="ECO:0007669"/>
    <property type="project" value="InterPro"/>
</dbReference>
<evidence type="ECO:0000256" key="6">
    <source>
        <dbReference type="PIRSR" id="PIRSR601382-1"/>
    </source>
</evidence>
<feature type="binding site" evidence="7">
    <location>
        <position position="583"/>
    </location>
    <ligand>
        <name>Ca(2+)</name>
        <dbReference type="ChEBI" id="CHEBI:29108"/>
    </ligand>
</feature>
<evidence type="ECO:0000256" key="3">
    <source>
        <dbReference type="ARBA" id="ARBA00007658"/>
    </source>
</evidence>
<dbReference type="OrthoDB" id="8118055at2759"/>
<dbReference type="RefSeq" id="XP_033383853.1">
    <property type="nucleotide sequence ID" value="XM_033533838.1"/>
</dbReference>
<dbReference type="InterPro" id="IPR012341">
    <property type="entry name" value="6hp_glycosidase-like_sf"/>
</dbReference>
<evidence type="ECO:0000256" key="9">
    <source>
        <dbReference type="RuleBase" id="RU361193"/>
    </source>
</evidence>
<dbReference type="PANTHER" id="PTHR11742:SF49">
    <property type="entry name" value="ALPHA-1,2-MANNOSIDASE"/>
    <property type="match status" value="1"/>
</dbReference>
<dbReference type="FunFam" id="1.50.10.10:FF:000037">
    <property type="entry name" value="alpha-1,2-Mannosidase"/>
    <property type="match status" value="1"/>
</dbReference>
<feature type="active site" evidence="6">
    <location>
        <position position="494"/>
    </location>
</feature>
<keyword evidence="4 9" id="KW-0378">Hydrolase</keyword>
<proteinExistence type="inferred from homology"/>
<comment type="similarity">
    <text evidence="3 9">Belongs to the glycosyl hydrolase 47 family.</text>
</comment>
<dbReference type="GO" id="GO:0016020">
    <property type="term" value="C:membrane"/>
    <property type="evidence" value="ECO:0007669"/>
    <property type="project" value="InterPro"/>
</dbReference>
<accession>A0A6A5XTE5</accession>
<feature type="active site" description="Proton donor" evidence="6">
    <location>
        <position position="433"/>
    </location>
</feature>
<dbReference type="Proteomes" id="UP000799778">
    <property type="component" value="Unassembled WGS sequence"/>
</dbReference>
<keyword evidence="7" id="KW-0106">Calcium</keyword>
<dbReference type="Gene3D" id="1.50.10.10">
    <property type="match status" value="1"/>
</dbReference>
<gene>
    <name evidence="10" type="ORF">BU24DRAFT_491750</name>
</gene>
<feature type="disulfide bond" evidence="8">
    <location>
        <begin position="390"/>
        <end position="419"/>
    </location>
</feature>
<dbReference type="GeneID" id="54291235"/>
<feature type="active site" description="Proton donor" evidence="6">
    <location>
        <position position="180"/>
    </location>
</feature>
<organism evidence="10 11">
    <name type="scientific">Aaosphaeria arxii CBS 175.79</name>
    <dbReference type="NCBI Taxonomy" id="1450172"/>
    <lineage>
        <taxon>Eukaryota</taxon>
        <taxon>Fungi</taxon>
        <taxon>Dikarya</taxon>
        <taxon>Ascomycota</taxon>
        <taxon>Pezizomycotina</taxon>
        <taxon>Dothideomycetes</taxon>
        <taxon>Pleosporomycetidae</taxon>
        <taxon>Pleosporales</taxon>
        <taxon>Pleosporales incertae sedis</taxon>
        <taxon>Aaosphaeria</taxon>
    </lineage>
</organism>
<protein>
    <recommendedName>
        <fullName evidence="9">alpha-1,2-Mannosidase</fullName>
        <ecNumber evidence="9">3.2.1.-</ecNumber>
    </recommendedName>
</protein>
<name>A0A6A5XTE5_9PLEO</name>